<reference evidence="8" key="1">
    <citation type="submission" date="2011-12" db="EMBL/GenBank/DDBJ databases">
        <title>Complete sequence of Clostridium clariflavum DSM 19732.</title>
        <authorList>
            <consortium name="US DOE Joint Genome Institute"/>
            <person name="Lucas S."/>
            <person name="Han J."/>
            <person name="Lapidus A."/>
            <person name="Cheng J.-F."/>
            <person name="Goodwin L."/>
            <person name="Pitluck S."/>
            <person name="Peters L."/>
            <person name="Teshima H."/>
            <person name="Detter J.C."/>
            <person name="Han C."/>
            <person name="Tapia R."/>
            <person name="Land M."/>
            <person name="Hauser L."/>
            <person name="Kyrpides N."/>
            <person name="Ivanova N."/>
            <person name="Pagani I."/>
            <person name="Kitzmiller T."/>
            <person name="Lynd L."/>
            <person name="Izquierdo J."/>
            <person name="Woyke T."/>
        </authorList>
    </citation>
    <scope>NUCLEOTIDE SEQUENCE [LARGE SCALE GENOMIC DNA]</scope>
    <source>
        <strain evidence="8">DSM 19732 / NBRC 101661 / EBR45</strain>
    </source>
</reference>
<dbReference type="InterPro" id="IPR050188">
    <property type="entry name" value="RluA_PseudoU_synthase"/>
</dbReference>
<comment type="similarity">
    <text evidence="2">Belongs to the pseudouridine synthase RluA family.</text>
</comment>
<evidence type="ECO:0000256" key="2">
    <source>
        <dbReference type="ARBA" id="ARBA00010876"/>
    </source>
</evidence>
<dbReference type="HOGENOM" id="CLU_016902_11_2_9"/>
<dbReference type="KEGG" id="ccl:Clocl_1069"/>
<evidence type="ECO:0000313" key="8">
    <source>
        <dbReference type="Proteomes" id="UP000005435"/>
    </source>
</evidence>
<accession>G8LXN3</accession>
<evidence type="ECO:0000256" key="4">
    <source>
        <dbReference type="ARBA" id="ARBA00031870"/>
    </source>
</evidence>
<organism evidence="7 8">
    <name type="scientific">Acetivibrio clariflavus (strain DSM 19732 / NBRC 101661 / EBR45)</name>
    <name type="common">Clostridium clariflavum</name>
    <dbReference type="NCBI Taxonomy" id="720554"/>
    <lineage>
        <taxon>Bacteria</taxon>
        <taxon>Bacillati</taxon>
        <taxon>Bacillota</taxon>
        <taxon>Clostridia</taxon>
        <taxon>Eubacteriales</taxon>
        <taxon>Oscillospiraceae</taxon>
        <taxon>Acetivibrio</taxon>
    </lineage>
</organism>
<protein>
    <recommendedName>
        <fullName evidence="4">RNA pseudouridylate synthase</fullName>
    </recommendedName>
    <alternativeName>
        <fullName evidence="5">RNA-uridine isomerase</fullName>
    </alternativeName>
</protein>
<dbReference type="Gene3D" id="3.30.2350.10">
    <property type="entry name" value="Pseudouridine synthase"/>
    <property type="match status" value="1"/>
</dbReference>
<dbReference type="Proteomes" id="UP000005435">
    <property type="component" value="Chromosome"/>
</dbReference>
<dbReference type="GO" id="GO:0006396">
    <property type="term" value="P:RNA processing"/>
    <property type="evidence" value="ECO:0007669"/>
    <property type="project" value="UniProtKB-ARBA"/>
</dbReference>
<gene>
    <name evidence="7" type="ordered locus">Clocl_1069</name>
</gene>
<proteinExistence type="inferred from homology"/>
<evidence type="ECO:0000313" key="7">
    <source>
        <dbReference type="EMBL" id="AEV67744.1"/>
    </source>
</evidence>
<dbReference type="AlphaFoldDB" id="G8LXN3"/>
<keyword evidence="8" id="KW-1185">Reference proteome</keyword>
<sequence length="242" mass="27205">MSLHKSIKINILYEDNHLLVVEKPVNVPVQKDSSNDIDMLTLLKEDLKVRYNKPGNVYLGLVHRLDRPVGGVMVFAKTSKAASRLSDQVRTRGLGKTYVAVVHGKLDSRKGRLENYLLKDEKANRVSIVSPEVKGAKQAILDFYVIGEAKGFTLVKIDLHTGRSHQIRVQFSHIGHPLYGDQRYGNKVNKVGQQIALWSYGIGFKHPTTGEELEFLCKPPDLEPWNWFGEVSDKISNTGCIT</sequence>
<dbReference type="EMBL" id="CP003065">
    <property type="protein sequence ID" value="AEV67744.1"/>
    <property type="molecule type" value="Genomic_DNA"/>
</dbReference>
<evidence type="ECO:0000256" key="1">
    <source>
        <dbReference type="ARBA" id="ARBA00000073"/>
    </source>
</evidence>
<dbReference type="eggNOG" id="COG0564">
    <property type="taxonomic scope" value="Bacteria"/>
</dbReference>
<dbReference type="PANTHER" id="PTHR21600:SF83">
    <property type="entry name" value="PSEUDOURIDYLATE SYNTHASE RPUSD4, MITOCHONDRIAL"/>
    <property type="match status" value="1"/>
</dbReference>
<evidence type="ECO:0000259" key="6">
    <source>
        <dbReference type="Pfam" id="PF00849"/>
    </source>
</evidence>
<dbReference type="Pfam" id="PF00849">
    <property type="entry name" value="PseudoU_synth_2"/>
    <property type="match status" value="1"/>
</dbReference>
<reference evidence="7 8" key="2">
    <citation type="journal article" date="2012" name="Stand. Genomic Sci.">
        <title>Complete Genome Sequence of Clostridium clariflavum DSM 19732.</title>
        <authorList>
            <person name="Izquierdo J.A."/>
            <person name="Goodwin L."/>
            <person name="Davenport K.W."/>
            <person name="Teshima H."/>
            <person name="Bruce D."/>
            <person name="Detter C."/>
            <person name="Tapia R."/>
            <person name="Han S."/>
            <person name="Land M."/>
            <person name="Hauser L."/>
            <person name="Jeffries C.D."/>
            <person name="Han J."/>
            <person name="Pitluck S."/>
            <person name="Nolan M."/>
            <person name="Chen A."/>
            <person name="Huntemann M."/>
            <person name="Mavromatis K."/>
            <person name="Mikhailova N."/>
            <person name="Liolios K."/>
            <person name="Woyke T."/>
            <person name="Lynd L.R."/>
        </authorList>
    </citation>
    <scope>NUCLEOTIDE SEQUENCE [LARGE SCALE GENOMIC DNA]</scope>
    <source>
        <strain evidence="8">DSM 19732 / NBRC 101661 / EBR45</strain>
    </source>
</reference>
<dbReference type="InterPro" id="IPR006145">
    <property type="entry name" value="PsdUridine_synth_RsuA/RluA"/>
</dbReference>
<evidence type="ECO:0000256" key="5">
    <source>
        <dbReference type="ARBA" id="ARBA00033164"/>
    </source>
</evidence>
<dbReference type="GO" id="GO:0001522">
    <property type="term" value="P:pseudouridine synthesis"/>
    <property type="evidence" value="ECO:0007669"/>
    <property type="project" value="InterPro"/>
</dbReference>
<dbReference type="SUPFAM" id="SSF55120">
    <property type="entry name" value="Pseudouridine synthase"/>
    <property type="match status" value="1"/>
</dbReference>
<dbReference type="STRING" id="720554.Clocl_1069"/>
<comment type="catalytic activity">
    <reaction evidence="1">
        <text>a uridine in RNA = a pseudouridine in RNA</text>
        <dbReference type="Rhea" id="RHEA:48348"/>
        <dbReference type="Rhea" id="RHEA-COMP:12068"/>
        <dbReference type="Rhea" id="RHEA-COMP:12069"/>
        <dbReference type="ChEBI" id="CHEBI:65314"/>
        <dbReference type="ChEBI" id="CHEBI:65315"/>
    </reaction>
</comment>
<evidence type="ECO:0000256" key="3">
    <source>
        <dbReference type="ARBA" id="ARBA00023235"/>
    </source>
</evidence>
<keyword evidence="3 7" id="KW-0413">Isomerase</keyword>
<dbReference type="RefSeq" id="WP_014254362.1">
    <property type="nucleotide sequence ID" value="NC_016627.1"/>
</dbReference>
<dbReference type="GO" id="GO:0003723">
    <property type="term" value="F:RNA binding"/>
    <property type="evidence" value="ECO:0007669"/>
    <property type="project" value="InterPro"/>
</dbReference>
<dbReference type="InterPro" id="IPR020103">
    <property type="entry name" value="PsdUridine_synth_cat_dom_sf"/>
</dbReference>
<dbReference type="PANTHER" id="PTHR21600">
    <property type="entry name" value="MITOCHONDRIAL RNA PSEUDOURIDINE SYNTHASE"/>
    <property type="match status" value="1"/>
</dbReference>
<dbReference type="GO" id="GO:0140098">
    <property type="term" value="F:catalytic activity, acting on RNA"/>
    <property type="evidence" value="ECO:0007669"/>
    <property type="project" value="UniProtKB-ARBA"/>
</dbReference>
<dbReference type="GO" id="GO:0009982">
    <property type="term" value="F:pseudouridine synthase activity"/>
    <property type="evidence" value="ECO:0007669"/>
    <property type="project" value="InterPro"/>
</dbReference>
<feature type="domain" description="Pseudouridine synthase RsuA/RluA-like" evidence="6">
    <location>
        <begin position="17"/>
        <end position="173"/>
    </location>
</feature>
<dbReference type="OrthoDB" id="9773999at2"/>
<name>G8LXN3_ACECE</name>
<dbReference type="CDD" id="cd02869">
    <property type="entry name" value="PseudoU_synth_RluA_like"/>
    <property type="match status" value="1"/>
</dbReference>